<organism evidence="1">
    <name type="scientific">Brassica cretica</name>
    <name type="common">Mustard</name>
    <dbReference type="NCBI Taxonomy" id="69181"/>
    <lineage>
        <taxon>Eukaryota</taxon>
        <taxon>Viridiplantae</taxon>
        <taxon>Streptophyta</taxon>
        <taxon>Embryophyta</taxon>
        <taxon>Tracheophyta</taxon>
        <taxon>Spermatophyta</taxon>
        <taxon>Magnoliopsida</taxon>
        <taxon>eudicotyledons</taxon>
        <taxon>Gunneridae</taxon>
        <taxon>Pentapetalae</taxon>
        <taxon>rosids</taxon>
        <taxon>malvids</taxon>
        <taxon>Brassicales</taxon>
        <taxon>Brassicaceae</taxon>
        <taxon>Brassiceae</taxon>
        <taxon>Brassica</taxon>
    </lineage>
</organism>
<reference evidence="1" key="1">
    <citation type="submission" date="2019-12" db="EMBL/GenBank/DDBJ databases">
        <title>Genome sequencing and annotation of Brassica cretica.</title>
        <authorList>
            <person name="Studholme D.J."/>
            <person name="Sarris P.F."/>
        </authorList>
    </citation>
    <scope>NUCLEOTIDE SEQUENCE</scope>
    <source>
        <strain evidence="1">PFS-102/07</strain>
        <tissue evidence="1">Leaf</tissue>
    </source>
</reference>
<comment type="caution">
    <text evidence="1">The sequence shown here is derived from an EMBL/GenBank/DDBJ whole genome shotgun (WGS) entry which is preliminary data.</text>
</comment>
<accession>A0A8S9FJQ3</accession>
<proteinExistence type="predicted"/>
<sequence length="252" mass="28748">MMKIASVWVIMGAGDCTVVEVQEMGHLVRLIVGYWSRLGQRTWKFNIDHTEVKCHVVVKENETYDALVEMVRGKFRVFPSEPVLLTYDFPDLMKIPRAYTTPPVELIEDGDVELFMAVRMDFVNLALCVTYGSQGVGHYRTIRREKFGLTEDGTDVFPSKPNPWRGYLQVSEERLKTICSKEQMDEIRRTVVRLTRSEITQSLTDIDAIPSESDYSDEMDVFTPDVDGMIRLEELGTQQPEGANLTLAIGIK</sequence>
<name>A0A8S9FJQ3_BRACR</name>
<protein>
    <submittedName>
        <fullName evidence="1">Uncharacterized protein</fullName>
    </submittedName>
</protein>
<evidence type="ECO:0000313" key="1">
    <source>
        <dbReference type="EMBL" id="KAF2532358.1"/>
    </source>
</evidence>
<gene>
    <name evidence="1" type="ORF">F2Q70_00030771</name>
</gene>
<dbReference type="EMBL" id="QGKY02002305">
    <property type="protein sequence ID" value="KAF2532358.1"/>
    <property type="molecule type" value="Genomic_DNA"/>
</dbReference>
<dbReference type="AlphaFoldDB" id="A0A8S9FJQ3"/>